<dbReference type="InterPro" id="IPR006131">
    <property type="entry name" value="Asp_carbamoyltransf_Asp/Orn-bd"/>
</dbReference>
<dbReference type="EMBL" id="FWZT01000015">
    <property type="protein sequence ID" value="SMF49084.1"/>
    <property type="molecule type" value="Genomic_DNA"/>
</dbReference>
<dbReference type="UniPathway" id="UPA00068"/>
<comment type="similarity">
    <text evidence="2">Belongs to the aspartate/ornithine carbamoyltransferase superfamily. SOTCase family.</text>
</comment>
<gene>
    <name evidence="2" type="primary">argF'</name>
    <name evidence="5" type="ORF">SAMN06296036_11540</name>
</gene>
<feature type="binding site" description="in other chain" evidence="2">
    <location>
        <begin position="46"/>
        <end position="49"/>
    </location>
    <ligand>
        <name>carbamoyl phosphate</name>
        <dbReference type="ChEBI" id="CHEBI:58228"/>
        <note>ligand shared between two neighboring subunits</note>
    </ligand>
</feature>
<proteinExistence type="inferred from homology"/>
<accession>A0A1Y6C7K0</accession>
<sequence>MKHFLSVQSCQPKDLVQQALQLKAQPWAYESLGKRKTLGLLFLNPSLRTRLSTQKAAAQLGLNTMVMNLSQDGWNLELGNGMVMDQGASEHVKEAAQVMGQYCDIVGIRCFPGLQDASEDYRDELIGQFIEYSGRPVISLESCTRHPLQSLADMMTIEECRGTNPKPKVVLSWAPHAKPLPQAVANSFVEWATAFDCDLTITHPKGYELAGEFSSLAPVCYNQDQAFENADFIYCKNWSSYTSYGKIIGNHRDWMITLDKMKRTNQAKFMHCLPIRRNLVAADDVLDSNQSVVIQQAHNRIFAAQAVLKNILETQQGVGS</sequence>
<dbReference type="STRING" id="1513793.SAMN06296036_11540"/>
<dbReference type="SUPFAM" id="SSF53671">
    <property type="entry name" value="Aspartate/ornithine carbamoyltransferase"/>
    <property type="match status" value="1"/>
</dbReference>
<comment type="function">
    <text evidence="2">Catalyzes the transfer of the carbamoyl group from carbamoyl phosphate to the delta-amino group of N(2)-succinyl-L-ornithine to produce N(2)-succinyl-L-citrulline. Is essential for arginine biosynthesis.</text>
</comment>
<dbReference type="AlphaFoldDB" id="A0A1Y6C7K0"/>
<reference evidence="6" key="1">
    <citation type="submission" date="2017-04" db="EMBL/GenBank/DDBJ databases">
        <authorList>
            <person name="Varghese N."/>
            <person name="Submissions S."/>
        </authorList>
    </citation>
    <scope>NUCLEOTIDE SEQUENCE [LARGE SCALE GENOMIC DNA]</scope>
    <source>
        <strain evidence="6">RKEM611</strain>
    </source>
</reference>
<dbReference type="GO" id="GO:0019240">
    <property type="term" value="P:citrulline biosynthetic process"/>
    <property type="evidence" value="ECO:0007669"/>
    <property type="project" value="TreeGrafter"/>
</dbReference>
<dbReference type="OrthoDB" id="9802587at2"/>
<evidence type="ECO:0000313" key="5">
    <source>
        <dbReference type="EMBL" id="SMF49084.1"/>
    </source>
</evidence>
<organism evidence="5 6">
    <name type="scientific">Pseudobacteriovorax antillogorgiicola</name>
    <dbReference type="NCBI Taxonomy" id="1513793"/>
    <lineage>
        <taxon>Bacteria</taxon>
        <taxon>Pseudomonadati</taxon>
        <taxon>Bdellovibrionota</taxon>
        <taxon>Oligoflexia</taxon>
        <taxon>Oligoflexales</taxon>
        <taxon>Pseudobacteriovoracaceae</taxon>
        <taxon>Pseudobacteriovorax</taxon>
    </lineage>
</organism>
<feature type="binding site" evidence="2">
    <location>
        <position position="141"/>
    </location>
    <ligand>
        <name>N(2)-succinyl-L-ornithine</name>
        <dbReference type="ChEBI" id="CHEBI:58514"/>
    </ligand>
</feature>
<dbReference type="PRINTS" id="PR00100">
    <property type="entry name" value="AOTCASE"/>
</dbReference>
<feature type="binding site" description="in other chain" evidence="2">
    <location>
        <begin position="272"/>
        <end position="273"/>
    </location>
    <ligand>
        <name>carbamoyl phosphate</name>
        <dbReference type="ChEBI" id="CHEBI:58228"/>
        <note>ligand shared between two neighboring subunits</note>
    </ligand>
</feature>
<feature type="binding site" description="in other chain" evidence="2">
    <location>
        <position position="300"/>
    </location>
    <ligand>
        <name>carbamoyl phosphate</name>
        <dbReference type="ChEBI" id="CHEBI:58228"/>
        <note>ligand shared between two neighboring subunits</note>
    </ligand>
</feature>
<evidence type="ECO:0000259" key="4">
    <source>
        <dbReference type="Pfam" id="PF02729"/>
    </source>
</evidence>
<dbReference type="GO" id="GO:0042450">
    <property type="term" value="P:L-arginine biosynthetic process via ornithine"/>
    <property type="evidence" value="ECO:0007669"/>
    <property type="project" value="TreeGrafter"/>
</dbReference>
<dbReference type="HAMAP" id="MF_02235">
    <property type="entry name" value="SOTCase"/>
    <property type="match status" value="1"/>
</dbReference>
<dbReference type="Proteomes" id="UP000192907">
    <property type="component" value="Unassembled WGS sequence"/>
</dbReference>
<dbReference type="GO" id="GO:0004585">
    <property type="term" value="F:ornithine carbamoyltransferase activity"/>
    <property type="evidence" value="ECO:0007669"/>
    <property type="project" value="InterPro"/>
</dbReference>
<evidence type="ECO:0000313" key="6">
    <source>
        <dbReference type="Proteomes" id="UP000192907"/>
    </source>
</evidence>
<comment type="subunit">
    <text evidence="2">Homotrimer.</text>
</comment>
<dbReference type="Gene3D" id="3.40.50.1370">
    <property type="entry name" value="Aspartate/ornithine carbamoyltransferase"/>
    <property type="match status" value="2"/>
</dbReference>
<keyword evidence="2" id="KW-0028">Amino-acid biosynthesis</keyword>
<feature type="binding site" evidence="2">
    <location>
        <position position="74"/>
    </location>
    <ligand>
        <name>carbamoyl phosphate</name>
        <dbReference type="ChEBI" id="CHEBI:58228"/>
        <note>ligand shared between two neighboring subunits</note>
    </ligand>
</feature>
<dbReference type="RefSeq" id="WP_132319672.1">
    <property type="nucleotide sequence ID" value="NZ_FWZT01000015.1"/>
</dbReference>
<keyword evidence="6" id="KW-1185">Reference proteome</keyword>
<dbReference type="GO" id="GO:0016597">
    <property type="term" value="F:amino acid binding"/>
    <property type="evidence" value="ECO:0007669"/>
    <property type="project" value="InterPro"/>
</dbReference>
<comment type="catalytic activity">
    <reaction evidence="2">
        <text>N(2)-succinyl-L-ornithine + carbamoyl phosphate = N(2)-succinyl-L-citrulline + phosphate + H(+)</text>
        <dbReference type="Rhea" id="RHEA:25884"/>
        <dbReference type="ChEBI" id="CHEBI:15378"/>
        <dbReference type="ChEBI" id="CHEBI:43474"/>
        <dbReference type="ChEBI" id="CHEBI:58228"/>
        <dbReference type="ChEBI" id="CHEBI:58514"/>
        <dbReference type="ChEBI" id="CHEBI:58862"/>
        <dbReference type="EC" id="2.1.3.11"/>
    </reaction>
</comment>
<dbReference type="PRINTS" id="PR00101">
    <property type="entry name" value="ATCASE"/>
</dbReference>
<dbReference type="Pfam" id="PF00185">
    <property type="entry name" value="OTCace"/>
    <property type="match status" value="1"/>
</dbReference>
<keyword evidence="2" id="KW-0055">Arginine biosynthesis</keyword>
<dbReference type="EC" id="2.1.3.11" evidence="2"/>
<name>A0A1Y6C7K0_9BACT</name>
<feature type="binding site" evidence="2">
    <location>
        <position position="236"/>
    </location>
    <ligand>
        <name>N(2)-succinyl-L-ornithine</name>
        <dbReference type="ChEBI" id="CHEBI:58514"/>
    </ligand>
</feature>
<feature type="domain" description="Aspartate/ornithine carbamoyltransferase Asp/Orn-binding" evidence="3">
    <location>
        <begin position="184"/>
        <end position="309"/>
    </location>
</feature>
<dbReference type="InterPro" id="IPR043696">
    <property type="entry name" value="ArgF'-like"/>
</dbReference>
<dbReference type="Pfam" id="PF02729">
    <property type="entry name" value="OTCace_N"/>
    <property type="match status" value="1"/>
</dbReference>
<comment type="pathway">
    <text evidence="2">Amino-acid biosynthesis; L-arginine biosynthesis.</text>
</comment>
<feature type="binding site" evidence="2">
    <location>
        <position position="276"/>
    </location>
    <ligand>
        <name>N(2)-succinyl-L-ornithine</name>
        <dbReference type="ChEBI" id="CHEBI:58514"/>
    </ligand>
</feature>
<feature type="binding site" evidence="2">
    <location>
        <position position="176"/>
    </location>
    <ligand>
        <name>N(2)-succinyl-L-ornithine</name>
        <dbReference type="ChEBI" id="CHEBI:58514"/>
    </ligand>
</feature>
<evidence type="ECO:0000256" key="1">
    <source>
        <dbReference type="ARBA" id="ARBA00022679"/>
    </source>
</evidence>
<feature type="binding site" description="in other chain" evidence="2">
    <location>
        <begin position="146"/>
        <end position="149"/>
    </location>
    <ligand>
        <name>carbamoyl phosphate</name>
        <dbReference type="ChEBI" id="CHEBI:58228"/>
        <note>ligand shared between two neighboring subunits</note>
    </ligand>
</feature>
<evidence type="ECO:0000256" key="2">
    <source>
        <dbReference type="HAMAP-Rule" id="MF_02235"/>
    </source>
</evidence>
<dbReference type="InterPro" id="IPR006132">
    <property type="entry name" value="Asp/Orn_carbamoyltranf_P-bd"/>
</dbReference>
<keyword evidence="1 2" id="KW-0808">Transferase</keyword>
<dbReference type="InterPro" id="IPR036901">
    <property type="entry name" value="Asp/Orn_carbamoylTrfase_sf"/>
</dbReference>
<feature type="domain" description="Aspartate/ornithine carbamoyltransferase carbamoyl-P binding" evidence="4">
    <location>
        <begin position="2"/>
        <end position="159"/>
    </location>
</feature>
<protein>
    <recommendedName>
        <fullName evidence="2">N-succinylornithine carbamoyltransferase</fullName>
        <ecNumber evidence="2">2.1.3.11</ecNumber>
    </recommendedName>
    <alternativeName>
        <fullName evidence="2">N-succinyl-L-ornithine transcarbamylase</fullName>
        <shortName evidence="2">SOTCase</shortName>
    </alternativeName>
</protein>
<dbReference type="NCBIfam" id="NF003384">
    <property type="entry name" value="PRK04523.1"/>
    <property type="match status" value="1"/>
</dbReference>
<dbReference type="PANTHER" id="PTHR45753:SF3">
    <property type="entry name" value="ORNITHINE TRANSCARBAMYLASE, MITOCHONDRIAL"/>
    <property type="match status" value="1"/>
</dbReference>
<dbReference type="InterPro" id="IPR006130">
    <property type="entry name" value="Asp/Orn_carbamoylTrfase"/>
</dbReference>
<evidence type="ECO:0000259" key="3">
    <source>
        <dbReference type="Pfam" id="PF00185"/>
    </source>
</evidence>
<feature type="binding site" description="in other chain" evidence="2">
    <location>
        <position position="109"/>
    </location>
    <ligand>
        <name>carbamoyl phosphate</name>
        <dbReference type="ChEBI" id="CHEBI:58228"/>
        <note>ligand shared between two neighboring subunits</note>
    </ligand>
</feature>
<dbReference type="PANTHER" id="PTHR45753">
    <property type="entry name" value="ORNITHINE CARBAMOYLTRANSFERASE, MITOCHONDRIAL"/>
    <property type="match status" value="1"/>
</dbReference>